<dbReference type="AlphaFoldDB" id="A0A1G8KL39"/>
<feature type="region of interest" description="Disordered" evidence="11">
    <location>
        <begin position="407"/>
        <end position="426"/>
    </location>
</feature>
<dbReference type="FunFam" id="1.10.287.950:FF:000001">
    <property type="entry name" value="Methyl-accepting chemotaxis sensory transducer"/>
    <property type="match status" value="1"/>
</dbReference>
<dbReference type="InterPro" id="IPR003660">
    <property type="entry name" value="HAMP_dom"/>
</dbReference>
<feature type="transmembrane region" description="Helical" evidence="12">
    <location>
        <begin position="280"/>
        <end position="303"/>
    </location>
</feature>
<evidence type="ECO:0000256" key="6">
    <source>
        <dbReference type="ARBA" id="ARBA00022989"/>
    </source>
</evidence>
<dbReference type="PROSITE" id="PS51257">
    <property type="entry name" value="PROKAR_LIPOPROTEIN"/>
    <property type="match status" value="1"/>
</dbReference>
<evidence type="ECO:0000259" key="13">
    <source>
        <dbReference type="PROSITE" id="PS50111"/>
    </source>
</evidence>
<keyword evidence="4" id="KW-0145">Chemotaxis</keyword>
<feature type="domain" description="HAMP" evidence="14">
    <location>
        <begin position="300"/>
        <end position="354"/>
    </location>
</feature>
<dbReference type="SUPFAM" id="SSF58104">
    <property type="entry name" value="Methyl-accepting chemotaxis protein (MCP) signaling domain"/>
    <property type="match status" value="1"/>
</dbReference>
<evidence type="ECO:0000256" key="1">
    <source>
        <dbReference type="ARBA" id="ARBA00004651"/>
    </source>
</evidence>
<proteinExistence type="inferred from homology"/>
<keyword evidence="7 12" id="KW-0472">Membrane</keyword>
<reference evidence="16" key="1">
    <citation type="submission" date="2016-10" db="EMBL/GenBank/DDBJ databases">
        <authorList>
            <person name="Varghese N."/>
            <person name="Submissions S."/>
        </authorList>
    </citation>
    <scope>NUCLEOTIDE SEQUENCE [LARGE SCALE GENOMIC DNA]</scope>
    <source>
        <strain evidence="16">CCM 7469</strain>
    </source>
</reference>
<dbReference type="InterPro" id="IPR004090">
    <property type="entry name" value="Chemotax_Me-accpt_rcpt"/>
</dbReference>
<comment type="similarity">
    <text evidence="9">Belongs to the methyl-accepting chemotaxis (MCP) protein family.</text>
</comment>
<comment type="subcellular location">
    <subcellularLocation>
        <location evidence="1">Cell membrane</location>
        <topology evidence="1">Multi-pass membrane protein</topology>
    </subcellularLocation>
</comment>
<dbReference type="GO" id="GO:0007165">
    <property type="term" value="P:signal transduction"/>
    <property type="evidence" value="ECO:0007669"/>
    <property type="project" value="UniProtKB-KW"/>
</dbReference>
<evidence type="ECO:0000256" key="5">
    <source>
        <dbReference type="ARBA" id="ARBA00022692"/>
    </source>
</evidence>
<dbReference type="OrthoDB" id="7021108at2"/>
<evidence type="ECO:0000313" key="15">
    <source>
        <dbReference type="EMBL" id="SDI44157.1"/>
    </source>
</evidence>
<dbReference type="CDD" id="cd11386">
    <property type="entry name" value="MCP_signal"/>
    <property type="match status" value="1"/>
</dbReference>
<keyword evidence="16" id="KW-1185">Reference proteome</keyword>
<evidence type="ECO:0000256" key="2">
    <source>
        <dbReference type="ARBA" id="ARBA00022475"/>
    </source>
</evidence>
<dbReference type="GO" id="GO:0004888">
    <property type="term" value="F:transmembrane signaling receptor activity"/>
    <property type="evidence" value="ECO:0007669"/>
    <property type="project" value="InterPro"/>
</dbReference>
<keyword evidence="3" id="KW-0488">Methylation</keyword>
<evidence type="ECO:0000256" key="10">
    <source>
        <dbReference type="PROSITE-ProRule" id="PRU00284"/>
    </source>
</evidence>
<evidence type="ECO:0000256" key="7">
    <source>
        <dbReference type="ARBA" id="ARBA00023136"/>
    </source>
</evidence>
<accession>A0A1G8KL39</accession>
<gene>
    <name evidence="15" type="ORF">SAMN05216272_109113</name>
</gene>
<sequence>MLRSLSFAKKILLAASLVVIFAFACFILFNDFRQREAIQANTESTLHDLGSLTANNIQSWLEGRIHLVEMQAGQLAESEPSAEHTQHVLEQSVLQKNFGSVYLGEAASGAFTLRPYAPMPDGYDPRQRGWYKDAVAAGRLIVTEPFLDAGTKEPILAMSMPVMRNGQLLGVAAGDMKLETITAIINSLKFDGEGYAFLVSDAGKILLHPDSGLVFKNLSEVYPQGAPKTRSGVQEVELNGKTQLVSMTQIQGLPGVSWYVALVLNKDKAYAALSDFRTSALIATLIAIVAIVLLLGMLIRVLMQPLTDMGRAMQDIAQGEGDLTKRLAVNSRDEFGTLANAFNRFVERIHESIREVAGTARQLHDVSQLVVNASNSSMANSDEQATRTNSVAAAINELGAAAQEIARNAADASHHASDASHQAGDGRQVVEQTIAAMNQLSEKISYANTHIEALNSRTVNIGQILEVIKGISEQTNLLALNAAIEAARAGEAGRGFAVVADEVRNLAHRAQESAQQIQGMIEELQVGAREAVTTMTESQRYSLESVEIANRAGQRLASVTGRISEIDSMNQSVATATEEQTAVVDSLNMDITEINTLNQEGVENLQATLRACADLESQAGRLRHLVDSFRI</sequence>
<dbReference type="PROSITE" id="PS50885">
    <property type="entry name" value="HAMP"/>
    <property type="match status" value="1"/>
</dbReference>
<keyword evidence="5 12" id="KW-0812">Transmembrane</keyword>
<evidence type="ECO:0000256" key="11">
    <source>
        <dbReference type="SAM" id="MobiDB-lite"/>
    </source>
</evidence>
<dbReference type="InterPro" id="IPR004089">
    <property type="entry name" value="MCPsignal_dom"/>
</dbReference>
<keyword evidence="6 12" id="KW-1133">Transmembrane helix</keyword>
<feature type="transmembrane region" description="Helical" evidence="12">
    <location>
        <begin position="12"/>
        <end position="29"/>
    </location>
</feature>
<dbReference type="InterPro" id="IPR033479">
    <property type="entry name" value="dCache_1"/>
</dbReference>
<dbReference type="STRING" id="428992.SAMN05216272_109113"/>
<protein>
    <submittedName>
        <fullName evidence="15">Methyl-accepting chemotaxis protein</fullName>
    </submittedName>
</protein>
<dbReference type="SMART" id="SM00304">
    <property type="entry name" value="HAMP"/>
    <property type="match status" value="2"/>
</dbReference>
<evidence type="ECO:0000256" key="4">
    <source>
        <dbReference type="ARBA" id="ARBA00022500"/>
    </source>
</evidence>
<dbReference type="CDD" id="cd12913">
    <property type="entry name" value="PDC1_MCP_like"/>
    <property type="match status" value="1"/>
</dbReference>
<dbReference type="InterPro" id="IPR029151">
    <property type="entry name" value="Sensor-like_sf"/>
</dbReference>
<dbReference type="Pfam" id="PF02743">
    <property type="entry name" value="dCache_1"/>
    <property type="match status" value="1"/>
</dbReference>
<keyword evidence="8 10" id="KW-0807">Transducer</keyword>
<evidence type="ECO:0000259" key="14">
    <source>
        <dbReference type="PROSITE" id="PS50885"/>
    </source>
</evidence>
<dbReference type="SUPFAM" id="SSF103190">
    <property type="entry name" value="Sensory domain-like"/>
    <property type="match status" value="1"/>
</dbReference>
<evidence type="ECO:0000256" key="12">
    <source>
        <dbReference type="SAM" id="Phobius"/>
    </source>
</evidence>
<dbReference type="Gene3D" id="1.10.287.950">
    <property type="entry name" value="Methyl-accepting chemotaxis protein"/>
    <property type="match status" value="1"/>
</dbReference>
<dbReference type="GO" id="GO:0006935">
    <property type="term" value="P:chemotaxis"/>
    <property type="evidence" value="ECO:0007669"/>
    <property type="project" value="UniProtKB-KW"/>
</dbReference>
<organism evidence="15 16">
    <name type="scientific">Pseudomonas panipatensis</name>
    <dbReference type="NCBI Taxonomy" id="428992"/>
    <lineage>
        <taxon>Bacteria</taxon>
        <taxon>Pseudomonadati</taxon>
        <taxon>Pseudomonadota</taxon>
        <taxon>Gammaproteobacteria</taxon>
        <taxon>Pseudomonadales</taxon>
        <taxon>Pseudomonadaceae</taxon>
        <taxon>Pseudomonas</taxon>
    </lineage>
</organism>
<dbReference type="PRINTS" id="PR00260">
    <property type="entry name" value="CHEMTRNSDUCR"/>
</dbReference>
<dbReference type="GO" id="GO:0005886">
    <property type="term" value="C:plasma membrane"/>
    <property type="evidence" value="ECO:0007669"/>
    <property type="project" value="UniProtKB-SubCell"/>
</dbReference>
<dbReference type="Pfam" id="PF00015">
    <property type="entry name" value="MCPsignal"/>
    <property type="match status" value="1"/>
</dbReference>
<evidence type="ECO:0000256" key="8">
    <source>
        <dbReference type="ARBA" id="ARBA00023224"/>
    </source>
</evidence>
<dbReference type="PROSITE" id="PS50111">
    <property type="entry name" value="CHEMOTAXIS_TRANSDUC_2"/>
    <property type="match status" value="1"/>
</dbReference>
<dbReference type="PANTHER" id="PTHR32089:SF39">
    <property type="entry name" value="METHYL-ACCEPTING CHEMOTAXIS PROTEIN HLYB"/>
    <property type="match status" value="1"/>
</dbReference>
<keyword evidence="2" id="KW-1003">Cell membrane</keyword>
<dbReference type="Proteomes" id="UP000199636">
    <property type="component" value="Unassembled WGS sequence"/>
</dbReference>
<evidence type="ECO:0000256" key="3">
    <source>
        <dbReference type="ARBA" id="ARBA00022481"/>
    </source>
</evidence>
<dbReference type="EMBL" id="FNDS01000009">
    <property type="protein sequence ID" value="SDI44157.1"/>
    <property type="molecule type" value="Genomic_DNA"/>
</dbReference>
<evidence type="ECO:0000313" key="16">
    <source>
        <dbReference type="Proteomes" id="UP000199636"/>
    </source>
</evidence>
<feature type="domain" description="Methyl-accepting transducer" evidence="13">
    <location>
        <begin position="359"/>
        <end position="595"/>
    </location>
</feature>
<dbReference type="CDD" id="cd06225">
    <property type="entry name" value="HAMP"/>
    <property type="match status" value="1"/>
</dbReference>
<dbReference type="Gene3D" id="3.30.450.20">
    <property type="entry name" value="PAS domain"/>
    <property type="match status" value="2"/>
</dbReference>
<evidence type="ECO:0000256" key="9">
    <source>
        <dbReference type="ARBA" id="ARBA00029447"/>
    </source>
</evidence>
<dbReference type="PANTHER" id="PTHR32089">
    <property type="entry name" value="METHYL-ACCEPTING CHEMOTAXIS PROTEIN MCPB"/>
    <property type="match status" value="1"/>
</dbReference>
<dbReference type="Pfam" id="PF00672">
    <property type="entry name" value="HAMP"/>
    <property type="match status" value="1"/>
</dbReference>
<name>A0A1G8KL39_9PSED</name>
<dbReference type="CDD" id="cd12912">
    <property type="entry name" value="PDC2_MCP_like"/>
    <property type="match status" value="1"/>
</dbReference>
<dbReference type="SMART" id="SM00283">
    <property type="entry name" value="MA"/>
    <property type="match status" value="1"/>
</dbReference>